<dbReference type="OrthoDB" id="10263272at2759"/>
<evidence type="ECO:0000313" key="5">
    <source>
        <dbReference type="EMBL" id="PWA90243.1"/>
    </source>
</evidence>
<dbReference type="PROSITE" id="PS50082">
    <property type="entry name" value="WD_REPEATS_2"/>
    <property type="match status" value="1"/>
</dbReference>
<evidence type="ECO:0000313" key="6">
    <source>
        <dbReference type="Proteomes" id="UP000245207"/>
    </source>
</evidence>
<dbReference type="UniPathway" id="UPA00143"/>
<keyword evidence="2" id="KW-0677">Repeat</keyword>
<dbReference type="Proteomes" id="UP000245207">
    <property type="component" value="Unassembled WGS sequence"/>
</dbReference>
<comment type="caution">
    <text evidence="5">The sequence shown here is derived from an EMBL/GenBank/DDBJ whole genome shotgun (WGS) entry which is preliminary data.</text>
</comment>
<dbReference type="EMBL" id="PKPP01000643">
    <property type="protein sequence ID" value="PWA90243.1"/>
    <property type="molecule type" value="Genomic_DNA"/>
</dbReference>
<protein>
    <submittedName>
        <fullName evidence="5">Protein FIZZY-RELATED 2</fullName>
    </submittedName>
</protein>
<dbReference type="PROSITE" id="PS50294">
    <property type="entry name" value="WD_REPEATS_REGION"/>
    <property type="match status" value="1"/>
</dbReference>
<dbReference type="InterPro" id="IPR033010">
    <property type="entry name" value="Cdc20/Fizzy"/>
</dbReference>
<dbReference type="InterPro" id="IPR011047">
    <property type="entry name" value="Quinoprotein_ADH-like_sf"/>
</dbReference>
<reference evidence="5 6" key="1">
    <citation type="journal article" date="2018" name="Mol. Plant">
        <title>The genome of Artemisia annua provides insight into the evolution of Asteraceae family and artemisinin biosynthesis.</title>
        <authorList>
            <person name="Shen Q."/>
            <person name="Zhang L."/>
            <person name="Liao Z."/>
            <person name="Wang S."/>
            <person name="Yan T."/>
            <person name="Shi P."/>
            <person name="Liu M."/>
            <person name="Fu X."/>
            <person name="Pan Q."/>
            <person name="Wang Y."/>
            <person name="Lv Z."/>
            <person name="Lu X."/>
            <person name="Zhang F."/>
            <person name="Jiang W."/>
            <person name="Ma Y."/>
            <person name="Chen M."/>
            <person name="Hao X."/>
            <person name="Li L."/>
            <person name="Tang Y."/>
            <person name="Lv G."/>
            <person name="Zhou Y."/>
            <person name="Sun X."/>
            <person name="Brodelius P.E."/>
            <person name="Rose J.K.C."/>
            <person name="Tang K."/>
        </authorList>
    </citation>
    <scope>NUCLEOTIDE SEQUENCE [LARGE SCALE GENOMIC DNA]</scope>
    <source>
        <strain evidence="6">cv. Huhao1</strain>
        <tissue evidence="5">Leaf</tissue>
    </source>
</reference>
<keyword evidence="1 4" id="KW-0853">WD repeat</keyword>
<dbReference type="GO" id="GO:0016567">
    <property type="term" value="P:protein ubiquitination"/>
    <property type="evidence" value="ECO:0007669"/>
    <property type="project" value="UniProtKB-UniPathway"/>
</dbReference>
<evidence type="ECO:0000256" key="3">
    <source>
        <dbReference type="ARBA" id="ARBA00023306"/>
    </source>
</evidence>
<dbReference type="Pfam" id="PF00400">
    <property type="entry name" value="WD40"/>
    <property type="match status" value="2"/>
</dbReference>
<gene>
    <name evidence="5" type="ORF">CTI12_AA102580</name>
</gene>
<dbReference type="InterPro" id="IPR015943">
    <property type="entry name" value="WD40/YVTN_repeat-like_dom_sf"/>
</dbReference>
<evidence type="ECO:0000256" key="2">
    <source>
        <dbReference type="ARBA" id="ARBA00022737"/>
    </source>
</evidence>
<dbReference type="GO" id="GO:1905786">
    <property type="term" value="P:positive regulation of anaphase-promoting complex-dependent catabolic process"/>
    <property type="evidence" value="ECO:0007669"/>
    <property type="project" value="TreeGrafter"/>
</dbReference>
<name>A0A2U1PX09_ARTAN</name>
<evidence type="ECO:0000256" key="1">
    <source>
        <dbReference type="ARBA" id="ARBA00022574"/>
    </source>
</evidence>
<dbReference type="GO" id="GO:1990757">
    <property type="term" value="F:ubiquitin ligase activator activity"/>
    <property type="evidence" value="ECO:0007669"/>
    <property type="project" value="TreeGrafter"/>
</dbReference>
<accession>A0A2U1PX09</accession>
<keyword evidence="3" id="KW-0131">Cell cycle</keyword>
<dbReference type="Gene3D" id="2.130.10.10">
    <property type="entry name" value="YVTN repeat-like/Quinoprotein amine dehydrogenase"/>
    <property type="match status" value="2"/>
</dbReference>
<evidence type="ECO:0000256" key="4">
    <source>
        <dbReference type="PROSITE-ProRule" id="PRU00221"/>
    </source>
</evidence>
<dbReference type="AlphaFoldDB" id="A0A2U1PX09"/>
<sequence>MSKLATLTGHTHRVLYLAISPDGKTIVTGAEYETLRFWNVFPPCKSQVCNLVWSKNTNELVSTRGYPQNQILDYRKYTIVLFGLEIPNNVKDRVLYLAISPDGKTIVTGVEYETLRFWNVFPPCKSQTTPSIFGASSFGRTHIR</sequence>
<proteinExistence type="predicted"/>
<dbReference type="GO" id="GO:0010997">
    <property type="term" value="F:anaphase-promoting complex binding"/>
    <property type="evidence" value="ECO:0007669"/>
    <property type="project" value="InterPro"/>
</dbReference>
<dbReference type="GO" id="GO:0005680">
    <property type="term" value="C:anaphase-promoting complex"/>
    <property type="evidence" value="ECO:0007669"/>
    <property type="project" value="TreeGrafter"/>
</dbReference>
<dbReference type="PANTHER" id="PTHR19918:SF1">
    <property type="entry name" value="FIZZY-RELATED PROTEIN HOMOLOG"/>
    <property type="match status" value="1"/>
</dbReference>
<feature type="repeat" description="WD" evidence="4">
    <location>
        <begin position="7"/>
        <end position="40"/>
    </location>
</feature>
<dbReference type="STRING" id="35608.A0A2U1PX09"/>
<dbReference type="SMART" id="SM00320">
    <property type="entry name" value="WD40"/>
    <property type="match status" value="2"/>
</dbReference>
<dbReference type="GO" id="GO:0031145">
    <property type="term" value="P:anaphase-promoting complex-dependent catabolic process"/>
    <property type="evidence" value="ECO:0007669"/>
    <property type="project" value="TreeGrafter"/>
</dbReference>
<keyword evidence="6" id="KW-1185">Reference proteome</keyword>
<dbReference type="SUPFAM" id="SSF50998">
    <property type="entry name" value="Quinoprotein alcohol dehydrogenase-like"/>
    <property type="match status" value="1"/>
</dbReference>
<dbReference type="InterPro" id="IPR001680">
    <property type="entry name" value="WD40_rpt"/>
</dbReference>
<organism evidence="5 6">
    <name type="scientific">Artemisia annua</name>
    <name type="common">Sweet wormwood</name>
    <dbReference type="NCBI Taxonomy" id="35608"/>
    <lineage>
        <taxon>Eukaryota</taxon>
        <taxon>Viridiplantae</taxon>
        <taxon>Streptophyta</taxon>
        <taxon>Embryophyta</taxon>
        <taxon>Tracheophyta</taxon>
        <taxon>Spermatophyta</taxon>
        <taxon>Magnoliopsida</taxon>
        <taxon>eudicotyledons</taxon>
        <taxon>Gunneridae</taxon>
        <taxon>Pentapetalae</taxon>
        <taxon>asterids</taxon>
        <taxon>campanulids</taxon>
        <taxon>Asterales</taxon>
        <taxon>Asteraceae</taxon>
        <taxon>Asteroideae</taxon>
        <taxon>Anthemideae</taxon>
        <taxon>Artemisiinae</taxon>
        <taxon>Artemisia</taxon>
    </lineage>
</organism>
<dbReference type="PANTHER" id="PTHR19918">
    <property type="entry name" value="CELL DIVISION CYCLE 20 CDC20 FIZZY -RELATED"/>
    <property type="match status" value="1"/>
</dbReference>